<evidence type="ECO:0000313" key="2">
    <source>
        <dbReference type="EMBL" id="ATI41762.1"/>
    </source>
</evidence>
<gene>
    <name evidence="2" type="ORF">CBW24_06970</name>
</gene>
<evidence type="ECO:0000256" key="1">
    <source>
        <dbReference type="ARBA" id="ARBA00006484"/>
    </source>
</evidence>
<name>A0A291LYI9_9RHOB</name>
<evidence type="ECO:0000313" key="3">
    <source>
        <dbReference type="Proteomes" id="UP000219050"/>
    </source>
</evidence>
<dbReference type="PRINTS" id="PR00080">
    <property type="entry name" value="SDRFAMILY"/>
</dbReference>
<protein>
    <submittedName>
        <fullName evidence="2">2-deoxy-D-gluconate 3-dehydrogenase</fullName>
    </submittedName>
</protein>
<dbReference type="InterPro" id="IPR002347">
    <property type="entry name" value="SDR_fam"/>
</dbReference>
<dbReference type="PANTHER" id="PTHR42760:SF135">
    <property type="entry name" value="BLL7886 PROTEIN"/>
    <property type="match status" value="1"/>
</dbReference>
<dbReference type="PRINTS" id="PR00081">
    <property type="entry name" value="GDHRDH"/>
</dbReference>
<dbReference type="AlphaFoldDB" id="A0A291LYI9"/>
<organism evidence="2 3">
    <name type="scientific">Pacificitalea manganoxidans</name>
    <dbReference type="NCBI Taxonomy" id="1411902"/>
    <lineage>
        <taxon>Bacteria</taxon>
        <taxon>Pseudomonadati</taxon>
        <taxon>Pseudomonadota</taxon>
        <taxon>Alphaproteobacteria</taxon>
        <taxon>Rhodobacterales</taxon>
        <taxon>Paracoccaceae</taxon>
        <taxon>Pacificitalea</taxon>
    </lineage>
</organism>
<dbReference type="KEGG" id="cmag:CBW24_06970"/>
<dbReference type="PANTHER" id="PTHR42760">
    <property type="entry name" value="SHORT-CHAIN DEHYDROGENASES/REDUCTASES FAMILY MEMBER"/>
    <property type="match status" value="1"/>
</dbReference>
<dbReference type="SUPFAM" id="SSF51735">
    <property type="entry name" value="NAD(P)-binding Rossmann-fold domains"/>
    <property type="match status" value="1"/>
</dbReference>
<proteinExistence type="inferred from homology"/>
<dbReference type="Proteomes" id="UP000219050">
    <property type="component" value="Chromosome"/>
</dbReference>
<sequence>MEAIVTGLNPQSAAQVGFDLAGRTALVTGASSGLGVHFARCLAGHGARVAVAARRAEKVATLAEEINASGGEAEALRLDVTDAASVAEAFEGRCFDIVVNNAGIAFNGPALDTPEQDWRQVIDTDLTGVFLVSQAAARAMVAAQRGGSIINIASILGKRVAGGLSAYAAAKAAVVQLTRANALEWARHDIRVNAICPGYIETDINRDFFATEAGQKLVRRIPIRRLGQMEDLSAPLLLLASDHSRFMTGSELVVDGGHLVTSL</sequence>
<dbReference type="Gene3D" id="3.40.50.720">
    <property type="entry name" value="NAD(P)-binding Rossmann-like Domain"/>
    <property type="match status" value="1"/>
</dbReference>
<comment type="similarity">
    <text evidence="1">Belongs to the short-chain dehydrogenases/reductases (SDR) family.</text>
</comment>
<keyword evidence="3" id="KW-1185">Reference proteome</keyword>
<accession>A0A291LYI9</accession>
<dbReference type="InterPro" id="IPR036291">
    <property type="entry name" value="NAD(P)-bd_dom_sf"/>
</dbReference>
<dbReference type="Pfam" id="PF13561">
    <property type="entry name" value="adh_short_C2"/>
    <property type="match status" value="1"/>
</dbReference>
<dbReference type="GO" id="GO:0030497">
    <property type="term" value="P:fatty acid elongation"/>
    <property type="evidence" value="ECO:0007669"/>
    <property type="project" value="TreeGrafter"/>
</dbReference>
<dbReference type="GO" id="GO:0016616">
    <property type="term" value="F:oxidoreductase activity, acting on the CH-OH group of donors, NAD or NADP as acceptor"/>
    <property type="evidence" value="ECO:0007669"/>
    <property type="project" value="TreeGrafter"/>
</dbReference>
<dbReference type="EMBL" id="CP021404">
    <property type="protein sequence ID" value="ATI41762.1"/>
    <property type="molecule type" value="Genomic_DNA"/>
</dbReference>
<dbReference type="FunFam" id="3.40.50.720:FF:000084">
    <property type="entry name" value="Short-chain dehydrogenase reductase"/>
    <property type="match status" value="1"/>
</dbReference>
<reference evidence="2 3" key="1">
    <citation type="submission" date="2017-05" db="EMBL/GenBank/DDBJ databases">
        <title>Comparative genomic and metabolic analysis of manganese-oxidizing mechanisms in Celeribater manganoxidans DY25T: its adaption to the environment of polymetallic nodule.</title>
        <authorList>
            <person name="Wang X."/>
        </authorList>
    </citation>
    <scope>NUCLEOTIDE SEQUENCE [LARGE SCALE GENOMIC DNA]</scope>
    <source>
        <strain evidence="2 3">DY25</strain>
    </source>
</reference>
<dbReference type="OrthoDB" id="9796652at2"/>